<protein>
    <recommendedName>
        <fullName evidence="6">Zinc-ribbon domain-containing protein</fullName>
    </recommendedName>
</protein>
<organism evidence="7 8">
    <name type="scientific">Butyrivibrio hungatei</name>
    <dbReference type="NCBI Taxonomy" id="185008"/>
    <lineage>
        <taxon>Bacteria</taxon>
        <taxon>Bacillati</taxon>
        <taxon>Bacillota</taxon>
        <taxon>Clostridia</taxon>
        <taxon>Lachnospirales</taxon>
        <taxon>Lachnospiraceae</taxon>
        <taxon>Butyrivibrio</taxon>
    </lineage>
</organism>
<dbReference type="KEGG" id="bhu:bhn_I1992"/>
<feature type="domain" description="Zinc-ribbon" evidence="6">
    <location>
        <begin position="4"/>
        <end position="22"/>
    </location>
</feature>
<dbReference type="InterPro" id="IPR026870">
    <property type="entry name" value="Zinc_ribbon_dom"/>
</dbReference>
<dbReference type="EMBL" id="CP017831">
    <property type="protein sequence ID" value="AOZ97025.1"/>
    <property type="molecule type" value="Genomic_DNA"/>
</dbReference>
<keyword evidence="8" id="KW-1185">Reference proteome</keyword>
<comment type="subcellular location">
    <subcellularLocation>
        <location evidence="1">Membrane</location>
        <topology evidence="1">Multi-pass membrane protein</topology>
    </subcellularLocation>
</comment>
<sequence length="177" mass="19534">MKVCQNCGNQVDDSVIFCTNCGVEIKPAEQQAAQPTMQQAPQQNAQQGTPVFVNAQQAPYQQPIVYNDPKDHTNEFDANDIADNKLFGAACYLFEIFGIIIALLVNTPYTRFHAKNAIRFDIAIILCLIPSIIPILGWLVTGIACLVLFIIKIIAIVWSLQGKAKELPIISDIGFLK</sequence>
<gene>
    <name evidence="7" type="ORF">bhn_I1992</name>
</gene>
<evidence type="ECO:0000256" key="4">
    <source>
        <dbReference type="ARBA" id="ARBA00023136"/>
    </source>
</evidence>
<feature type="transmembrane region" description="Helical" evidence="5">
    <location>
        <begin position="117"/>
        <end position="133"/>
    </location>
</feature>
<keyword evidence="4 5" id="KW-0472">Membrane</keyword>
<evidence type="ECO:0000313" key="7">
    <source>
        <dbReference type="EMBL" id="AOZ97025.1"/>
    </source>
</evidence>
<dbReference type="InterPro" id="IPR019109">
    <property type="entry name" value="MamF_MmsF"/>
</dbReference>
<evidence type="ECO:0000256" key="5">
    <source>
        <dbReference type="SAM" id="Phobius"/>
    </source>
</evidence>
<name>A0A1D9P4D3_9FIRM</name>
<dbReference type="OrthoDB" id="2003838at2"/>
<keyword evidence="2 5" id="KW-0812">Transmembrane</keyword>
<proteinExistence type="predicted"/>
<feature type="transmembrane region" description="Helical" evidence="5">
    <location>
        <begin position="86"/>
        <end position="105"/>
    </location>
</feature>
<keyword evidence="3 5" id="KW-1133">Transmembrane helix</keyword>
<reference evidence="8" key="1">
    <citation type="submission" date="2016-10" db="EMBL/GenBank/DDBJ databases">
        <title>The complete genome sequence of the rumen bacterium Butyrivibrio hungatei MB2003.</title>
        <authorList>
            <person name="Palevich N."/>
            <person name="Kelly W.J."/>
            <person name="Leahy S.C."/>
            <person name="Altermann E."/>
            <person name="Rakonjac J."/>
            <person name="Attwood G.T."/>
        </authorList>
    </citation>
    <scope>NUCLEOTIDE SEQUENCE [LARGE SCALE GENOMIC DNA]</scope>
    <source>
        <strain evidence="8">MB2003</strain>
    </source>
</reference>
<dbReference type="AlphaFoldDB" id="A0A1D9P4D3"/>
<dbReference type="Proteomes" id="UP000179284">
    <property type="component" value="Chromosome I"/>
</dbReference>
<dbReference type="Pfam" id="PF13240">
    <property type="entry name" value="Zn_Ribbon_1"/>
    <property type="match status" value="1"/>
</dbReference>
<evidence type="ECO:0000256" key="3">
    <source>
        <dbReference type="ARBA" id="ARBA00022989"/>
    </source>
</evidence>
<evidence type="ECO:0000313" key="8">
    <source>
        <dbReference type="Proteomes" id="UP000179284"/>
    </source>
</evidence>
<evidence type="ECO:0000256" key="1">
    <source>
        <dbReference type="ARBA" id="ARBA00004141"/>
    </source>
</evidence>
<dbReference type="RefSeq" id="WP_071176670.1">
    <property type="nucleotide sequence ID" value="NZ_CP017831.1"/>
</dbReference>
<evidence type="ECO:0000256" key="2">
    <source>
        <dbReference type="ARBA" id="ARBA00022692"/>
    </source>
</evidence>
<evidence type="ECO:0000259" key="6">
    <source>
        <dbReference type="Pfam" id="PF13240"/>
    </source>
</evidence>
<accession>A0A1D9P4D3</accession>
<dbReference type="Pfam" id="PF09685">
    <property type="entry name" value="MamF_MmsF"/>
    <property type="match status" value="1"/>
</dbReference>